<accession>A0A2M4D8R9</accession>
<dbReference type="AlphaFoldDB" id="A0A2M4D8R9"/>
<evidence type="ECO:0000256" key="1">
    <source>
        <dbReference type="SAM" id="Phobius"/>
    </source>
</evidence>
<evidence type="ECO:0000313" key="3">
    <source>
        <dbReference type="EMBL" id="MBW73949.1"/>
    </source>
</evidence>
<keyword evidence="1" id="KW-0472">Membrane</keyword>
<sequence>MCVCVVCVSVLLTNCFSVAPQIGPDGVLVCGGGSDCGTDFTRFHTRREHDDAGAPRENCTALKMMIKTINQMMMMMMMIMVAAKEWLRIFIWLIWGFFSLLFLFLLRFCCLLIRWFASPPSRGGRFPCRAIDLRSSHW</sequence>
<evidence type="ECO:0008006" key="4">
    <source>
        <dbReference type="Google" id="ProtNLM"/>
    </source>
</evidence>
<keyword evidence="1" id="KW-0812">Transmembrane</keyword>
<feature type="chain" id="PRO_5014908567" description="Secreted protein" evidence="2">
    <location>
        <begin position="18"/>
        <end position="138"/>
    </location>
</feature>
<organism evidence="3">
    <name type="scientific">Anopheles darlingi</name>
    <name type="common">Mosquito</name>
    <dbReference type="NCBI Taxonomy" id="43151"/>
    <lineage>
        <taxon>Eukaryota</taxon>
        <taxon>Metazoa</taxon>
        <taxon>Ecdysozoa</taxon>
        <taxon>Arthropoda</taxon>
        <taxon>Hexapoda</taxon>
        <taxon>Insecta</taxon>
        <taxon>Pterygota</taxon>
        <taxon>Neoptera</taxon>
        <taxon>Endopterygota</taxon>
        <taxon>Diptera</taxon>
        <taxon>Nematocera</taxon>
        <taxon>Culicoidea</taxon>
        <taxon>Culicidae</taxon>
        <taxon>Anophelinae</taxon>
        <taxon>Anopheles</taxon>
    </lineage>
</organism>
<evidence type="ECO:0000256" key="2">
    <source>
        <dbReference type="SAM" id="SignalP"/>
    </source>
</evidence>
<reference evidence="3" key="1">
    <citation type="submission" date="2018-01" db="EMBL/GenBank/DDBJ databases">
        <title>An insight into the sialome of Amazonian anophelines.</title>
        <authorList>
            <person name="Ribeiro J.M."/>
            <person name="Scarpassa V."/>
            <person name="Calvo E."/>
        </authorList>
    </citation>
    <scope>NUCLEOTIDE SEQUENCE</scope>
</reference>
<protein>
    <recommendedName>
        <fullName evidence="4">Secreted protein</fullName>
    </recommendedName>
</protein>
<name>A0A2M4D8R9_ANODA</name>
<keyword evidence="1" id="KW-1133">Transmembrane helix</keyword>
<proteinExistence type="predicted"/>
<dbReference type="EMBL" id="GGFL01009771">
    <property type="protein sequence ID" value="MBW73949.1"/>
    <property type="molecule type" value="Transcribed_RNA"/>
</dbReference>
<feature type="signal peptide" evidence="2">
    <location>
        <begin position="1"/>
        <end position="17"/>
    </location>
</feature>
<feature type="transmembrane region" description="Helical" evidence="1">
    <location>
        <begin position="90"/>
        <end position="117"/>
    </location>
</feature>
<keyword evidence="2" id="KW-0732">Signal</keyword>